<keyword evidence="1" id="KW-0472">Membrane</keyword>
<proteinExistence type="predicted"/>
<comment type="caution">
    <text evidence="2">The sequence shown here is derived from an EMBL/GenBank/DDBJ whole genome shotgun (WGS) entry which is preliminary data.</text>
</comment>
<name>W4LRA8_ENTF1</name>
<protein>
    <recommendedName>
        <fullName evidence="4">IPT/TIG domain-containing protein</fullName>
    </recommendedName>
</protein>
<gene>
    <name evidence="2" type="ORF">ETSY1_10620</name>
</gene>
<dbReference type="AlphaFoldDB" id="W4LRA8"/>
<feature type="transmembrane region" description="Helical" evidence="1">
    <location>
        <begin position="46"/>
        <end position="65"/>
    </location>
</feature>
<organism evidence="2 3">
    <name type="scientific">Entotheonella factor</name>
    <dbReference type="NCBI Taxonomy" id="1429438"/>
    <lineage>
        <taxon>Bacteria</taxon>
        <taxon>Pseudomonadati</taxon>
        <taxon>Nitrospinota/Tectimicrobiota group</taxon>
        <taxon>Candidatus Tectimicrobiota</taxon>
        <taxon>Candidatus Entotheonellia</taxon>
        <taxon>Candidatus Entotheonellales</taxon>
        <taxon>Candidatus Entotheonellaceae</taxon>
        <taxon>Candidatus Entotheonella</taxon>
    </lineage>
</organism>
<dbReference type="Gene3D" id="2.60.40.10">
    <property type="entry name" value="Immunoglobulins"/>
    <property type="match status" value="1"/>
</dbReference>
<feature type="transmembrane region" description="Helical" evidence="1">
    <location>
        <begin position="120"/>
        <end position="137"/>
    </location>
</feature>
<dbReference type="EMBL" id="AZHW01000322">
    <property type="protein sequence ID" value="ETX00599.1"/>
    <property type="molecule type" value="Genomic_DNA"/>
</dbReference>
<dbReference type="HOGENOM" id="CLU_1145554_0_0_7"/>
<dbReference type="SUPFAM" id="SSF81296">
    <property type="entry name" value="E set domains"/>
    <property type="match status" value="1"/>
</dbReference>
<keyword evidence="1" id="KW-1133">Transmembrane helix</keyword>
<sequence length="242" mass="26162">MEGEAQMMTDGTAQRIGAWWANIGNIATVLAIVVVVVELFRSKPNIFIFVTSFLFLLFMVLLRYADIDRFKDIHGTKNEIPPLGLARGSVRAILAFGFLLGMGAYIYATLTIKGSFDPQVFTAISSIISAVVGFYFGSRSSSSAEPDSRAEPPIVTDIQPKQGISGKTVQISDLLGSGFQADATVSLVKDDDKIPADSVHVIRNTKITCVFNIPAGKSDKWDVIVTNPDGQIGRLAGIFEIN</sequence>
<dbReference type="Proteomes" id="UP000019141">
    <property type="component" value="Unassembled WGS sequence"/>
</dbReference>
<feature type="transmembrane region" description="Helical" evidence="1">
    <location>
        <begin position="20"/>
        <end position="40"/>
    </location>
</feature>
<keyword evidence="1" id="KW-0812">Transmembrane</keyword>
<reference evidence="2 3" key="1">
    <citation type="journal article" date="2014" name="Nature">
        <title>An environmental bacterial taxon with a large and distinct metabolic repertoire.</title>
        <authorList>
            <person name="Wilson M.C."/>
            <person name="Mori T."/>
            <person name="Ruckert C."/>
            <person name="Uria A.R."/>
            <person name="Helf M.J."/>
            <person name="Takada K."/>
            <person name="Gernert C."/>
            <person name="Steffens U.A."/>
            <person name="Heycke N."/>
            <person name="Schmitt S."/>
            <person name="Rinke C."/>
            <person name="Helfrich E.J."/>
            <person name="Brachmann A.O."/>
            <person name="Gurgui C."/>
            <person name="Wakimoto T."/>
            <person name="Kracht M."/>
            <person name="Crusemann M."/>
            <person name="Hentschel U."/>
            <person name="Abe I."/>
            <person name="Matsunaga S."/>
            <person name="Kalinowski J."/>
            <person name="Takeyama H."/>
            <person name="Piel J."/>
        </authorList>
    </citation>
    <scope>NUCLEOTIDE SEQUENCE [LARGE SCALE GENOMIC DNA]</scope>
    <source>
        <strain evidence="3">TSY1</strain>
    </source>
</reference>
<evidence type="ECO:0000256" key="1">
    <source>
        <dbReference type="SAM" id="Phobius"/>
    </source>
</evidence>
<accession>W4LRA8</accession>
<feature type="transmembrane region" description="Helical" evidence="1">
    <location>
        <begin position="85"/>
        <end position="108"/>
    </location>
</feature>
<evidence type="ECO:0000313" key="3">
    <source>
        <dbReference type="Proteomes" id="UP000019141"/>
    </source>
</evidence>
<dbReference type="InterPro" id="IPR013783">
    <property type="entry name" value="Ig-like_fold"/>
</dbReference>
<keyword evidence="3" id="KW-1185">Reference proteome</keyword>
<evidence type="ECO:0008006" key="4">
    <source>
        <dbReference type="Google" id="ProtNLM"/>
    </source>
</evidence>
<evidence type="ECO:0000313" key="2">
    <source>
        <dbReference type="EMBL" id="ETX00599.1"/>
    </source>
</evidence>
<dbReference type="InterPro" id="IPR014756">
    <property type="entry name" value="Ig_E-set"/>
</dbReference>